<feature type="domain" description="VAN3-binding protein-like auxin canalisation" evidence="2">
    <location>
        <begin position="228"/>
        <end position="561"/>
    </location>
</feature>
<comment type="caution">
    <text evidence="3">The sequence shown here is derived from an EMBL/GenBank/DDBJ whole genome shotgun (WGS) entry which is preliminary data.</text>
</comment>
<keyword evidence="4" id="KW-1185">Reference proteome</keyword>
<feature type="compositionally biased region" description="Polar residues" evidence="1">
    <location>
        <begin position="581"/>
        <end position="592"/>
    </location>
</feature>
<protein>
    <recommendedName>
        <fullName evidence="2">VAN3-binding protein-like auxin canalisation domain-containing protein</fullName>
    </recommendedName>
</protein>
<accession>A0A835FJ03</accession>
<dbReference type="PANTHER" id="PTHR31351:SF18">
    <property type="entry name" value="VAN3-BINDING PROTEIN"/>
    <property type="match status" value="1"/>
</dbReference>
<sequence length="601" mass="62841">MDEHQCATTLSALRLAQATAGDAGRRAISLRLQGRGLLCSPLFRSIPQIQYIPSSPLIARRRLVVRTVSRGGRRPAGGVHATCIVELARRPFVDPGTGALKQEEPLHTIRAIHQSISKNDGDTDDLMKQPQLPAKAKLLTAKYAWLADALRTNGMSTQLPTAATTTAPRPDSPSSSSRHHLSAPAPRTARHDRAHCARTHAMSNRPPPPAPMTDAAGGGGDLPLRPLEPPRDPLEFLSRSWSASAADVSRALAAAPAPAMAVAAGAAAAIAEDVAGELDCDGAAAAGGGHASGSSFSFGSAATSQLILDRIMAQSVEVSPLTSGRLSHSSGPLNGGSSLSDSPPVSPEIDEAKVSFSSLPSPPRLPALCNCKGCKVQRSSELPVSSFNKQTLQPSAPLAALSLSRQNTPWQLARLPQPYTRGGSKTVGRWLKDRRERKKEETRAHNAQVHAAVSVAALQPPTAAASSGSGKDDRGAPHRHGRGRRPRTLVAAQCVEAAEAMGAEREHLAAAVGPPSTSGTPAMSSPITAAAATALRGRGDAEGEGVEGGVEVAAVIPVEKSSMAGGAGHHQQHGYKDNSQLKHYQHQQQINQRELESKQQQ</sequence>
<evidence type="ECO:0000313" key="3">
    <source>
        <dbReference type="EMBL" id="KAF8757498.1"/>
    </source>
</evidence>
<feature type="region of interest" description="Disordered" evidence="1">
    <location>
        <begin position="460"/>
        <end position="487"/>
    </location>
</feature>
<feature type="region of interest" description="Disordered" evidence="1">
    <location>
        <begin position="561"/>
        <end position="601"/>
    </location>
</feature>
<evidence type="ECO:0000256" key="1">
    <source>
        <dbReference type="SAM" id="MobiDB-lite"/>
    </source>
</evidence>
<gene>
    <name evidence="3" type="ORF">HU200_010835</name>
</gene>
<dbReference type="Pfam" id="PF05703">
    <property type="entry name" value="Auxin_canalis"/>
    <property type="match status" value="1"/>
</dbReference>
<dbReference type="InterPro" id="IPR040269">
    <property type="entry name" value="VAB"/>
</dbReference>
<feature type="compositionally biased region" description="Basic residues" evidence="1">
    <location>
        <begin position="477"/>
        <end position="487"/>
    </location>
</feature>
<evidence type="ECO:0000313" key="4">
    <source>
        <dbReference type="Proteomes" id="UP000636709"/>
    </source>
</evidence>
<feature type="region of interest" description="Disordered" evidence="1">
    <location>
        <begin position="156"/>
        <end position="233"/>
    </location>
</feature>
<dbReference type="Proteomes" id="UP000636709">
    <property type="component" value="Unassembled WGS sequence"/>
</dbReference>
<evidence type="ECO:0000259" key="2">
    <source>
        <dbReference type="Pfam" id="PF05703"/>
    </source>
</evidence>
<dbReference type="GO" id="GO:0010305">
    <property type="term" value="P:leaf vascular tissue pattern formation"/>
    <property type="evidence" value="ECO:0007669"/>
    <property type="project" value="TreeGrafter"/>
</dbReference>
<feature type="compositionally biased region" description="Low complexity" evidence="1">
    <location>
        <begin position="156"/>
        <end position="186"/>
    </location>
</feature>
<organism evidence="3 4">
    <name type="scientific">Digitaria exilis</name>
    <dbReference type="NCBI Taxonomy" id="1010633"/>
    <lineage>
        <taxon>Eukaryota</taxon>
        <taxon>Viridiplantae</taxon>
        <taxon>Streptophyta</taxon>
        <taxon>Embryophyta</taxon>
        <taxon>Tracheophyta</taxon>
        <taxon>Spermatophyta</taxon>
        <taxon>Magnoliopsida</taxon>
        <taxon>Liliopsida</taxon>
        <taxon>Poales</taxon>
        <taxon>Poaceae</taxon>
        <taxon>PACMAD clade</taxon>
        <taxon>Panicoideae</taxon>
        <taxon>Panicodae</taxon>
        <taxon>Paniceae</taxon>
        <taxon>Anthephorinae</taxon>
        <taxon>Digitaria</taxon>
    </lineage>
</organism>
<dbReference type="GO" id="GO:0010087">
    <property type="term" value="P:phloem or xylem histogenesis"/>
    <property type="evidence" value="ECO:0007669"/>
    <property type="project" value="TreeGrafter"/>
</dbReference>
<name>A0A835FJ03_9POAL</name>
<dbReference type="InterPro" id="IPR008546">
    <property type="entry name" value="VAN3-bd-like_auxin_canal"/>
</dbReference>
<dbReference type="EMBL" id="JACEFO010000765">
    <property type="protein sequence ID" value="KAF8757498.1"/>
    <property type="molecule type" value="Genomic_DNA"/>
</dbReference>
<dbReference type="PANTHER" id="PTHR31351">
    <property type="entry name" value="EXPRESSED PROTEIN"/>
    <property type="match status" value="1"/>
</dbReference>
<feature type="compositionally biased region" description="Low complexity" evidence="1">
    <location>
        <begin position="326"/>
        <end position="343"/>
    </location>
</feature>
<reference evidence="3" key="1">
    <citation type="submission" date="2020-07" db="EMBL/GenBank/DDBJ databases">
        <title>Genome sequence and genetic diversity analysis of an under-domesticated orphan crop, white fonio (Digitaria exilis).</title>
        <authorList>
            <person name="Bennetzen J.L."/>
            <person name="Chen S."/>
            <person name="Ma X."/>
            <person name="Wang X."/>
            <person name="Yssel A.E.J."/>
            <person name="Chaluvadi S.R."/>
            <person name="Johnson M."/>
            <person name="Gangashetty P."/>
            <person name="Hamidou F."/>
            <person name="Sanogo M.D."/>
            <person name="Zwaenepoel A."/>
            <person name="Wallace J."/>
            <person name="Van De Peer Y."/>
            <person name="Van Deynze A."/>
        </authorList>
    </citation>
    <scope>NUCLEOTIDE SEQUENCE</scope>
    <source>
        <tissue evidence="3">Leaves</tissue>
    </source>
</reference>
<dbReference type="AlphaFoldDB" id="A0A835FJ03"/>
<proteinExistence type="predicted"/>
<dbReference type="GO" id="GO:0009734">
    <property type="term" value="P:auxin-activated signaling pathway"/>
    <property type="evidence" value="ECO:0007669"/>
    <property type="project" value="TreeGrafter"/>
</dbReference>
<feature type="region of interest" description="Disordered" evidence="1">
    <location>
        <begin position="322"/>
        <end position="357"/>
    </location>
</feature>